<keyword evidence="4 10" id="KW-0812">Transmembrane</keyword>
<evidence type="ECO:0000256" key="5">
    <source>
        <dbReference type="ARBA" id="ARBA00022737"/>
    </source>
</evidence>
<comment type="catalytic activity">
    <reaction evidence="9">
        <text>glycerol(in) = glycerol(out)</text>
        <dbReference type="Rhea" id="RHEA:29675"/>
        <dbReference type="ChEBI" id="CHEBI:17754"/>
    </reaction>
</comment>
<feature type="region of interest" description="Disordered" evidence="11">
    <location>
        <begin position="1"/>
        <end position="107"/>
    </location>
</feature>
<sequence length="438" mass="48582">MNPKGQDLEPEAQEFHPLPSRSSANTGSSNPSHSIAKVETREEVEHTQHHQQEQRISEEDEENPNSNAHRVTSSSHSQTVRHTTSKTTEDAESRNDGGVRRVTSSQTIRHTRACLGLRPAAPINEEEQIAERQGLWWSRVRVALREPFSEFFGVVTMMVLGNASVAQVLLSAGRKDAPGGEGYGTYQSINWGWGVGVMLGLYVAGDSGAYLNPAITFSNCLFRQLPWRRFPSYVVAQLLGAFVGSGIVYANYINAIDQYEGKGIRTVPPNEKATATIFCTFPQPFVTKASQFFSEFIASAILVLVVFALRDPGNNGIEKDGKWFPLMMMFLIFALGTGWGWNTGYAINPARDLGPRILATFLGYGSEMWTAGEYYFWIPIVAPFCGCVFGGLLYDVFIYTGASPINTPWLGLKHIFRPGYGWSVARERYRKGIEEGLV</sequence>
<feature type="transmembrane region" description="Helical" evidence="12">
    <location>
        <begin position="232"/>
        <end position="252"/>
    </location>
</feature>
<dbReference type="FunFam" id="1.20.1080.10:FF:000027">
    <property type="entry name" value="MIP aquaporin"/>
    <property type="match status" value="1"/>
</dbReference>
<keyword evidence="6 12" id="KW-1133">Transmembrane helix</keyword>
<dbReference type="Gene3D" id="1.20.1080.10">
    <property type="entry name" value="Glycerol uptake facilitator protein"/>
    <property type="match status" value="1"/>
</dbReference>
<keyword evidence="3 10" id="KW-0813">Transport</keyword>
<name>A0AAN7H976_9PEZI</name>
<dbReference type="PRINTS" id="PR02019">
    <property type="entry name" value="AQUAPORIN7"/>
</dbReference>
<dbReference type="GO" id="GO:0015250">
    <property type="term" value="F:water channel activity"/>
    <property type="evidence" value="ECO:0007669"/>
    <property type="project" value="TreeGrafter"/>
</dbReference>
<dbReference type="Proteomes" id="UP001303760">
    <property type="component" value="Unassembled WGS sequence"/>
</dbReference>
<dbReference type="CDD" id="cd00333">
    <property type="entry name" value="MIP"/>
    <property type="match status" value="1"/>
</dbReference>
<feature type="transmembrane region" description="Helical" evidence="12">
    <location>
        <begin position="151"/>
        <end position="170"/>
    </location>
</feature>
<evidence type="ECO:0000256" key="8">
    <source>
        <dbReference type="ARBA" id="ARBA00034651"/>
    </source>
</evidence>
<dbReference type="NCBIfam" id="TIGR00861">
    <property type="entry name" value="MIP"/>
    <property type="match status" value="1"/>
</dbReference>
<comment type="caution">
    <text evidence="13">The sequence shown here is derived from an EMBL/GenBank/DDBJ whole genome shotgun (WGS) entry which is preliminary data.</text>
</comment>
<keyword evidence="5" id="KW-0677">Repeat</keyword>
<dbReference type="GO" id="GO:0005886">
    <property type="term" value="C:plasma membrane"/>
    <property type="evidence" value="ECO:0007669"/>
    <property type="project" value="TreeGrafter"/>
</dbReference>
<evidence type="ECO:0000256" key="11">
    <source>
        <dbReference type="SAM" id="MobiDB-lite"/>
    </source>
</evidence>
<feature type="compositionally biased region" description="Basic and acidic residues" evidence="11">
    <location>
        <begin position="36"/>
        <end position="57"/>
    </location>
</feature>
<evidence type="ECO:0000256" key="12">
    <source>
        <dbReference type="SAM" id="Phobius"/>
    </source>
</evidence>
<evidence type="ECO:0000256" key="2">
    <source>
        <dbReference type="ARBA" id="ARBA00006175"/>
    </source>
</evidence>
<comment type="similarity">
    <text evidence="2 10">Belongs to the MIP/aquaporin (TC 1.A.8) family.</text>
</comment>
<feature type="transmembrane region" description="Helical" evidence="12">
    <location>
        <begin position="190"/>
        <end position="211"/>
    </location>
</feature>
<gene>
    <name evidence="13" type="ORF">C8A03DRAFT_18016</name>
</gene>
<feature type="compositionally biased region" description="Polar residues" evidence="11">
    <location>
        <begin position="20"/>
        <end position="33"/>
    </location>
</feature>
<evidence type="ECO:0000256" key="7">
    <source>
        <dbReference type="ARBA" id="ARBA00023136"/>
    </source>
</evidence>
<evidence type="ECO:0000256" key="3">
    <source>
        <dbReference type="ARBA" id="ARBA00022448"/>
    </source>
</evidence>
<evidence type="ECO:0000313" key="14">
    <source>
        <dbReference type="Proteomes" id="UP001303760"/>
    </source>
</evidence>
<evidence type="ECO:0000256" key="6">
    <source>
        <dbReference type="ARBA" id="ARBA00022989"/>
    </source>
</evidence>
<dbReference type="PRINTS" id="PR00783">
    <property type="entry name" value="MINTRINSICP"/>
</dbReference>
<comment type="subcellular location">
    <subcellularLocation>
        <location evidence="1">Membrane</location>
        <topology evidence="1">Multi-pass membrane protein</topology>
    </subcellularLocation>
</comment>
<keyword evidence="7 12" id="KW-0472">Membrane</keyword>
<feature type="compositionally biased region" description="Polar residues" evidence="11">
    <location>
        <begin position="64"/>
        <end position="86"/>
    </location>
</feature>
<dbReference type="InterPro" id="IPR050363">
    <property type="entry name" value="MIP/Aquaporin"/>
</dbReference>
<evidence type="ECO:0000313" key="13">
    <source>
        <dbReference type="EMBL" id="KAK4235218.1"/>
    </source>
</evidence>
<dbReference type="EMBL" id="MU860287">
    <property type="protein sequence ID" value="KAK4235218.1"/>
    <property type="molecule type" value="Genomic_DNA"/>
</dbReference>
<feature type="transmembrane region" description="Helical" evidence="12">
    <location>
        <begin position="374"/>
        <end position="394"/>
    </location>
</feature>
<dbReference type="InterPro" id="IPR000425">
    <property type="entry name" value="MIP"/>
</dbReference>
<organism evidence="13 14">
    <name type="scientific">Achaetomium macrosporum</name>
    <dbReference type="NCBI Taxonomy" id="79813"/>
    <lineage>
        <taxon>Eukaryota</taxon>
        <taxon>Fungi</taxon>
        <taxon>Dikarya</taxon>
        <taxon>Ascomycota</taxon>
        <taxon>Pezizomycotina</taxon>
        <taxon>Sordariomycetes</taxon>
        <taxon>Sordariomycetidae</taxon>
        <taxon>Sordariales</taxon>
        <taxon>Chaetomiaceae</taxon>
        <taxon>Achaetomium</taxon>
    </lineage>
</organism>
<accession>A0AAN7H976</accession>
<keyword evidence="14" id="KW-1185">Reference proteome</keyword>
<feature type="transmembrane region" description="Helical" evidence="12">
    <location>
        <begin position="292"/>
        <end position="309"/>
    </location>
</feature>
<dbReference type="SUPFAM" id="SSF81338">
    <property type="entry name" value="Aquaporin-like"/>
    <property type="match status" value="1"/>
</dbReference>
<dbReference type="PANTHER" id="PTHR43829:SF9">
    <property type="entry name" value="AQUAPORIN-9"/>
    <property type="match status" value="1"/>
</dbReference>
<reference evidence="13" key="1">
    <citation type="journal article" date="2023" name="Mol. Phylogenet. Evol.">
        <title>Genome-scale phylogeny and comparative genomics of the fungal order Sordariales.</title>
        <authorList>
            <person name="Hensen N."/>
            <person name="Bonometti L."/>
            <person name="Westerberg I."/>
            <person name="Brannstrom I.O."/>
            <person name="Guillou S."/>
            <person name="Cros-Aarteil S."/>
            <person name="Calhoun S."/>
            <person name="Haridas S."/>
            <person name="Kuo A."/>
            <person name="Mondo S."/>
            <person name="Pangilinan J."/>
            <person name="Riley R."/>
            <person name="LaButti K."/>
            <person name="Andreopoulos B."/>
            <person name="Lipzen A."/>
            <person name="Chen C."/>
            <person name="Yan M."/>
            <person name="Daum C."/>
            <person name="Ng V."/>
            <person name="Clum A."/>
            <person name="Steindorff A."/>
            <person name="Ohm R.A."/>
            <person name="Martin F."/>
            <person name="Silar P."/>
            <person name="Natvig D.O."/>
            <person name="Lalanne C."/>
            <person name="Gautier V."/>
            <person name="Ament-Velasquez S.L."/>
            <person name="Kruys A."/>
            <person name="Hutchinson M.I."/>
            <person name="Powell A.J."/>
            <person name="Barry K."/>
            <person name="Miller A.N."/>
            <person name="Grigoriev I.V."/>
            <person name="Debuchy R."/>
            <person name="Gladieux P."/>
            <person name="Hiltunen Thoren M."/>
            <person name="Johannesson H."/>
        </authorList>
    </citation>
    <scope>NUCLEOTIDE SEQUENCE</scope>
    <source>
        <strain evidence="13">CBS 532.94</strain>
    </source>
</reference>
<dbReference type="Pfam" id="PF00230">
    <property type="entry name" value="MIP"/>
    <property type="match status" value="1"/>
</dbReference>
<feature type="compositionally biased region" description="Basic and acidic residues" evidence="11">
    <location>
        <begin position="87"/>
        <end position="99"/>
    </location>
</feature>
<feature type="transmembrane region" description="Helical" evidence="12">
    <location>
        <begin position="321"/>
        <end position="341"/>
    </location>
</feature>
<dbReference type="AlphaFoldDB" id="A0AAN7H976"/>
<evidence type="ECO:0000256" key="10">
    <source>
        <dbReference type="RuleBase" id="RU000477"/>
    </source>
</evidence>
<evidence type="ECO:0000256" key="4">
    <source>
        <dbReference type="ARBA" id="ARBA00022692"/>
    </source>
</evidence>
<dbReference type="PANTHER" id="PTHR43829">
    <property type="entry name" value="AQUAPORIN OR AQUAGLYCEROPORIN RELATED"/>
    <property type="match status" value="1"/>
</dbReference>
<evidence type="ECO:0000256" key="9">
    <source>
        <dbReference type="ARBA" id="ARBA00049405"/>
    </source>
</evidence>
<proteinExistence type="inferred from homology"/>
<evidence type="ECO:0000256" key="1">
    <source>
        <dbReference type="ARBA" id="ARBA00004141"/>
    </source>
</evidence>
<reference evidence="13" key="2">
    <citation type="submission" date="2023-05" db="EMBL/GenBank/DDBJ databases">
        <authorList>
            <consortium name="Lawrence Berkeley National Laboratory"/>
            <person name="Steindorff A."/>
            <person name="Hensen N."/>
            <person name="Bonometti L."/>
            <person name="Westerberg I."/>
            <person name="Brannstrom I.O."/>
            <person name="Guillou S."/>
            <person name="Cros-Aarteil S."/>
            <person name="Calhoun S."/>
            <person name="Haridas S."/>
            <person name="Kuo A."/>
            <person name="Mondo S."/>
            <person name="Pangilinan J."/>
            <person name="Riley R."/>
            <person name="Labutti K."/>
            <person name="Andreopoulos B."/>
            <person name="Lipzen A."/>
            <person name="Chen C."/>
            <person name="Yanf M."/>
            <person name="Daum C."/>
            <person name="Ng V."/>
            <person name="Clum A."/>
            <person name="Ohm R."/>
            <person name="Martin F."/>
            <person name="Silar P."/>
            <person name="Natvig D."/>
            <person name="Lalanne C."/>
            <person name="Gautier V."/>
            <person name="Ament-Velasquez S.L."/>
            <person name="Kruys A."/>
            <person name="Hutchinson M.I."/>
            <person name="Powell A.J."/>
            <person name="Barry K."/>
            <person name="Miller A.N."/>
            <person name="Grigoriev I.V."/>
            <person name="Debuchy R."/>
            <person name="Gladieux P."/>
            <person name="Thoren M.H."/>
            <person name="Johannesson H."/>
        </authorList>
    </citation>
    <scope>NUCLEOTIDE SEQUENCE</scope>
    <source>
        <strain evidence="13">CBS 532.94</strain>
    </source>
</reference>
<dbReference type="InterPro" id="IPR023271">
    <property type="entry name" value="Aquaporin-like"/>
</dbReference>
<dbReference type="GO" id="GO:0015254">
    <property type="term" value="F:glycerol channel activity"/>
    <property type="evidence" value="ECO:0007669"/>
    <property type="project" value="TreeGrafter"/>
</dbReference>
<comment type="catalytic activity">
    <reaction evidence="8">
        <text>H2O(in) = H2O(out)</text>
        <dbReference type="Rhea" id="RHEA:29667"/>
        <dbReference type="ChEBI" id="CHEBI:15377"/>
    </reaction>
</comment>
<protein>
    <submittedName>
        <fullName evidence="13">Aquaporin</fullName>
    </submittedName>
</protein>